<keyword evidence="1" id="KW-0732">Signal</keyword>
<evidence type="ECO:0000313" key="3">
    <source>
        <dbReference type="Proteomes" id="UP000051295"/>
    </source>
</evidence>
<dbReference type="AlphaFoldDB" id="A0A0T5P0C1"/>
<reference evidence="2 3" key="1">
    <citation type="submission" date="2015-04" db="EMBL/GenBank/DDBJ databases">
        <title>The draft genome sequence of Roseovarius sp.R12b.</title>
        <authorList>
            <person name="Li G."/>
            <person name="Lai Q."/>
            <person name="Shao Z."/>
            <person name="Yan P."/>
        </authorList>
    </citation>
    <scope>NUCLEOTIDE SEQUENCE [LARGE SCALE GENOMIC DNA]</scope>
    <source>
        <strain evidence="2 3">R12B</strain>
    </source>
</reference>
<keyword evidence="3" id="KW-1185">Reference proteome</keyword>
<protein>
    <submittedName>
        <fullName evidence="2">NADH dehydrogenase</fullName>
    </submittedName>
</protein>
<dbReference type="STRING" id="1641875.XM53_02405"/>
<gene>
    <name evidence="2" type="ORF">XM53_02405</name>
</gene>
<evidence type="ECO:0000256" key="1">
    <source>
        <dbReference type="SAM" id="SignalP"/>
    </source>
</evidence>
<proteinExistence type="predicted"/>
<dbReference type="InterPro" id="IPR020349">
    <property type="entry name" value="Uncharacterised_14.7kDa"/>
</dbReference>
<comment type="caution">
    <text evidence="2">The sequence shown here is derived from an EMBL/GenBank/DDBJ whole genome shotgun (WGS) entry which is preliminary data.</text>
</comment>
<name>A0A0T5P0C1_9RHOB</name>
<feature type="signal peptide" evidence="1">
    <location>
        <begin position="1"/>
        <end position="26"/>
    </location>
</feature>
<dbReference type="RefSeq" id="WP_057789882.1">
    <property type="nucleotide sequence ID" value="NZ_LAXJ01000002.1"/>
</dbReference>
<dbReference type="Pfam" id="PF17267">
    <property type="entry name" value="DUF5333"/>
    <property type="match status" value="1"/>
</dbReference>
<dbReference type="OrthoDB" id="7658992at2"/>
<accession>A0A0T5P0C1</accession>
<feature type="chain" id="PRO_5006664102" evidence="1">
    <location>
        <begin position="27"/>
        <end position="137"/>
    </location>
</feature>
<dbReference type="EMBL" id="LAXJ01000002">
    <property type="protein sequence ID" value="KRS14584.1"/>
    <property type="molecule type" value="Genomic_DNA"/>
</dbReference>
<organism evidence="2 3">
    <name type="scientific">Roseovarius atlanticus</name>
    <dbReference type="NCBI Taxonomy" id="1641875"/>
    <lineage>
        <taxon>Bacteria</taxon>
        <taxon>Pseudomonadati</taxon>
        <taxon>Pseudomonadota</taxon>
        <taxon>Alphaproteobacteria</taxon>
        <taxon>Rhodobacterales</taxon>
        <taxon>Roseobacteraceae</taxon>
        <taxon>Roseovarius</taxon>
    </lineage>
</organism>
<sequence>MKRVSSKIVGLALGAALTAAALPAQAGLKDEAGINQGLLYLAAADKIRRECGSIGGRLFRAQSYANALKKAAAERGYSEAEIDAYINNDANKAAMRERRNAYFKSKGASNLDPASLCVLGQAEMASGSQIGQLLRAK</sequence>
<dbReference type="PATRIC" id="fig|1641875.4.peg.1577"/>
<dbReference type="Proteomes" id="UP000051295">
    <property type="component" value="Unassembled WGS sequence"/>
</dbReference>
<evidence type="ECO:0000313" key="2">
    <source>
        <dbReference type="EMBL" id="KRS14584.1"/>
    </source>
</evidence>